<keyword evidence="1" id="KW-0560">Oxidoreductase</keyword>
<dbReference type="Proteomes" id="UP001642464">
    <property type="component" value="Unassembled WGS sequence"/>
</dbReference>
<keyword evidence="4" id="KW-1185">Reference proteome</keyword>
<dbReference type="InterPro" id="IPR016169">
    <property type="entry name" value="FAD-bd_PCMH_sub2"/>
</dbReference>
<evidence type="ECO:0000313" key="4">
    <source>
        <dbReference type="Proteomes" id="UP001642464"/>
    </source>
</evidence>
<dbReference type="InterPro" id="IPR040165">
    <property type="entry name" value="Diminuto-like"/>
</dbReference>
<evidence type="ECO:0000256" key="1">
    <source>
        <dbReference type="ARBA" id="ARBA00023002"/>
    </source>
</evidence>
<dbReference type="SUPFAM" id="SSF56176">
    <property type="entry name" value="FAD-binding/transporter-associated domain-like"/>
    <property type="match status" value="1"/>
</dbReference>
<comment type="caution">
    <text evidence="3">The sequence shown here is derived from an EMBL/GenBank/DDBJ whole genome shotgun (WGS) entry which is preliminary data.</text>
</comment>
<sequence>MVELSHFLLSQGYSVPCVPELDDLTVGGLLMGCGIESTSWKYGMFNEICVAYEIVTAGGEVLKVTEESDKDAVLHVAMESWHAWDPRVRHLTDHPSKTLRQDSAGALS</sequence>
<dbReference type="Gene3D" id="3.30.465.10">
    <property type="match status" value="1"/>
</dbReference>
<evidence type="ECO:0000259" key="2">
    <source>
        <dbReference type="Pfam" id="PF01565"/>
    </source>
</evidence>
<organism evidence="3 4">
    <name type="scientific">Durusdinium trenchii</name>
    <dbReference type="NCBI Taxonomy" id="1381693"/>
    <lineage>
        <taxon>Eukaryota</taxon>
        <taxon>Sar</taxon>
        <taxon>Alveolata</taxon>
        <taxon>Dinophyceae</taxon>
        <taxon>Suessiales</taxon>
        <taxon>Symbiodiniaceae</taxon>
        <taxon>Durusdinium</taxon>
    </lineage>
</organism>
<name>A0ABP0LHM8_9DINO</name>
<gene>
    <name evidence="3" type="ORF">SCF082_LOCUS22254</name>
</gene>
<feature type="domain" description="FAD linked oxidase N-terminal" evidence="2">
    <location>
        <begin position="3"/>
        <end position="64"/>
    </location>
</feature>
<dbReference type="EMBL" id="CAXAMM010015914">
    <property type="protein sequence ID" value="CAK9037614.1"/>
    <property type="molecule type" value="Genomic_DNA"/>
</dbReference>
<protein>
    <submittedName>
        <fullName evidence="3">Diminuto-like protein</fullName>
    </submittedName>
</protein>
<evidence type="ECO:0000313" key="3">
    <source>
        <dbReference type="EMBL" id="CAK9037614.1"/>
    </source>
</evidence>
<accession>A0ABP0LHM8</accession>
<proteinExistence type="predicted"/>
<dbReference type="PANTHER" id="PTHR10801:SF0">
    <property type="entry name" value="DELTA(24)-STEROL REDUCTASE"/>
    <property type="match status" value="1"/>
</dbReference>
<dbReference type="PANTHER" id="PTHR10801">
    <property type="entry name" value="24-DEHYDROCHOLESTEROL REDUCTASE"/>
    <property type="match status" value="1"/>
</dbReference>
<dbReference type="InterPro" id="IPR036318">
    <property type="entry name" value="FAD-bd_PCMH-like_sf"/>
</dbReference>
<reference evidence="3 4" key="1">
    <citation type="submission" date="2024-02" db="EMBL/GenBank/DDBJ databases">
        <authorList>
            <person name="Chen Y."/>
            <person name="Shah S."/>
            <person name="Dougan E. K."/>
            <person name="Thang M."/>
            <person name="Chan C."/>
        </authorList>
    </citation>
    <scope>NUCLEOTIDE SEQUENCE [LARGE SCALE GENOMIC DNA]</scope>
</reference>
<dbReference type="InterPro" id="IPR006094">
    <property type="entry name" value="Oxid_FAD_bind_N"/>
</dbReference>
<dbReference type="Pfam" id="PF01565">
    <property type="entry name" value="FAD_binding_4"/>
    <property type="match status" value="1"/>
</dbReference>